<name>A0A6A6HA43_VIRVR</name>
<keyword evidence="2" id="KW-0804">Transcription</keyword>
<accession>A0A6A6HA43</accession>
<dbReference type="AlphaFoldDB" id="A0A6A6HA43"/>
<keyword evidence="1" id="KW-0805">Transcription regulation</keyword>
<organism evidence="4 5">
    <name type="scientific">Viridothelium virens</name>
    <name type="common">Speckled blister lichen</name>
    <name type="synonym">Trypethelium virens</name>
    <dbReference type="NCBI Taxonomy" id="1048519"/>
    <lineage>
        <taxon>Eukaryota</taxon>
        <taxon>Fungi</taxon>
        <taxon>Dikarya</taxon>
        <taxon>Ascomycota</taxon>
        <taxon>Pezizomycotina</taxon>
        <taxon>Dothideomycetes</taxon>
        <taxon>Dothideomycetes incertae sedis</taxon>
        <taxon>Trypetheliales</taxon>
        <taxon>Trypetheliaceae</taxon>
        <taxon>Viridothelium</taxon>
    </lineage>
</organism>
<dbReference type="EMBL" id="ML991796">
    <property type="protein sequence ID" value="KAF2234691.1"/>
    <property type="molecule type" value="Genomic_DNA"/>
</dbReference>
<protein>
    <submittedName>
        <fullName evidence="4">Uncharacterized protein</fullName>
    </submittedName>
</protein>
<evidence type="ECO:0000313" key="5">
    <source>
        <dbReference type="Proteomes" id="UP000800092"/>
    </source>
</evidence>
<evidence type="ECO:0000256" key="3">
    <source>
        <dbReference type="ARBA" id="ARBA00023242"/>
    </source>
</evidence>
<sequence length="310" mass="33668">MLRLLDQVFYLSSLNLLRLSYMLRSSASVPERGGDFGASSRYEDSKLSNINAARELSARFMATRSRNHVAFCCRFVDSFALTVAMTLVIAHLCGHCKQRQRRQEPGITAVNNVEAVTRLNTDVLSEHSSSLLKRLLSLKADAAATVTMDLYPHSATDDAQFLQIGIPYFGNVRISRDDAVSMGASPCATLPSPTRQRRVPANTVVFLPEIQASGCGHTVGQVDGRSDPGILTQIQPLLDEVASEMLLIPQEATWISSSAIKIPDLQACRPSATQLPIAINNALHPQEQTRGSGVGIVGDDTGRASWEGVY</sequence>
<dbReference type="Proteomes" id="UP000800092">
    <property type="component" value="Unassembled WGS sequence"/>
</dbReference>
<keyword evidence="5" id="KW-1185">Reference proteome</keyword>
<proteinExistence type="predicted"/>
<gene>
    <name evidence="4" type="ORF">EV356DRAFT_576392</name>
</gene>
<feature type="non-terminal residue" evidence="4">
    <location>
        <position position="1"/>
    </location>
</feature>
<dbReference type="PANTHER" id="PTHR47840:SF1">
    <property type="entry name" value="ZN(II)2CYS6 TRANSCRIPTION FACTOR (EUROFUNG)"/>
    <property type="match status" value="1"/>
</dbReference>
<reference evidence="4" key="1">
    <citation type="journal article" date="2020" name="Stud. Mycol.">
        <title>101 Dothideomycetes genomes: a test case for predicting lifestyles and emergence of pathogens.</title>
        <authorList>
            <person name="Haridas S."/>
            <person name="Albert R."/>
            <person name="Binder M."/>
            <person name="Bloem J."/>
            <person name="Labutti K."/>
            <person name="Salamov A."/>
            <person name="Andreopoulos B."/>
            <person name="Baker S."/>
            <person name="Barry K."/>
            <person name="Bills G."/>
            <person name="Bluhm B."/>
            <person name="Cannon C."/>
            <person name="Castanera R."/>
            <person name="Culley D."/>
            <person name="Daum C."/>
            <person name="Ezra D."/>
            <person name="Gonzalez J."/>
            <person name="Henrissat B."/>
            <person name="Kuo A."/>
            <person name="Liang C."/>
            <person name="Lipzen A."/>
            <person name="Lutzoni F."/>
            <person name="Magnuson J."/>
            <person name="Mondo S."/>
            <person name="Nolan M."/>
            <person name="Ohm R."/>
            <person name="Pangilinan J."/>
            <person name="Park H.-J."/>
            <person name="Ramirez L."/>
            <person name="Alfaro M."/>
            <person name="Sun H."/>
            <person name="Tritt A."/>
            <person name="Yoshinaga Y."/>
            <person name="Zwiers L.-H."/>
            <person name="Turgeon B."/>
            <person name="Goodwin S."/>
            <person name="Spatafora J."/>
            <person name="Crous P."/>
            <person name="Grigoriev I."/>
        </authorList>
    </citation>
    <scope>NUCLEOTIDE SEQUENCE</scope>
    <source>
        <strain evidence="4">Tuck. ex Michener</strain>
    </source>
</reference>
<evidence type="ECO:0000256" key="1">
    <source>
        <dbReference type="ARBA" id="ARBA00023015"/>
    </source>
</evidence>
<dbReference type="PANTHER" id="PTHR47840">
    <property type="entry name" value="ZN(II)2CYS6 TRANSCRIPTION FACTOR (EUROFUNG)-RELATED"/>
    <property type="match status" value="1"/>
</dbReference>
<evidence type="ECO:0000256" key="2">
    <source>
        <dbReference type="ARBA" id="ARBA00023163"/>
    </source>
</evidence>
<evidence type="ECO:0000313" key="4">
    <source>
        <dbReference type="EMBL" id="KAF2234691.1"/>
    </source>
</evidence>
<keyword evidence="3" id="KW-0539">Nucleus</keyword>